<dbReference type="InterPro" id="IPR016181">
    <property type="entry name" value="Acyl_CoA_acyltransferase"/>
</dbReference>
<dbReference type="InterPro" id="IPR000182">
    <property type="entry name" value="GNAT_dom"/>
</dbReference>
<reference evidence="2 3" key="1">
    <citation type="submission" date="2021-05" db="EMBL/GenBank/DDBJ databases">
        <title>Kineosporia and Streptomyces sp. nov. two new marine actinobacteria isolated from Coral.</title>
        <authorList>
            <person name="Buangrab K."/>
            <person name="Sutthacheep M."/>
            <person name="Yeemin T."/>
            <person name="Harunari E."/>
            <person name="Igarashi Y."/>
            <person name="Kanchanasin P."/>
            <person name="Tanasupawat S."/>
            <person name="Phongsopitanun W."/>
        </authorList>
    </citation>
    <scope>NUCLEOTIDE SEQUENCE [LARGE SCALE GENOMIC DNA]</scope>
    <source>
        <strain evidence="2 3">J2-2</strain>
    </source>
</reference>
<accession>A0ABS5TQT7</accession>
<dbReference type="SUPFAM" id="SSF55729">
    <property type="entry name" value="Acyl-CoA N-acyltransferases (Nat)"/>
    <property type="match status" value="1"/>
</dbReference>
<dbReference type="Gene3D" id="3.40.630.30">
    <property type="match status" value="1"/>
</dbReference>
<dbReference type="RefSeq" id="WP_214159315.1">
    <property type="nucleotide sequence ID" value="NZ_JAHBAY010000013.1"/>
</dbReference>
<feature type="domain" description="N-acetyltransferase" evidence="1">
    <location>
        <begin position="8"/>
        <end position="153"/>
    </location>
</feature>
<dbReference type="Proteomes" id="UP001197247">
    <property type="component" value="Unassembled WGS sequence"/>
</dbReference>
<protein>
    <submittedName>
        <fullName evidence="2">GNAT family N-acetyltransferase</fullName>
        <ecNumber evidence="2">2.3.1.-</ecNumber>
    </submittedName>
</protein>
<comment type="caution">
    <text evidence="2">The sequence shown here is derived from an EMBL/GenBank/DDBJ whole genome shotgun (WGS) entry which is preliminary data.</text>
</comment>
<dbReference type="GO" id="GO:0016746">
    <property type="term" value="F:acyltransferase activity"/>
    <property type="evidence" value="ECO:0007669"/>
    <property type="project" value="UniProtKB-KW"/>
</dbReference>
<dbReference type="EC" id="2.3.1.-" evidence="2"/>
<evidence type="ECO:0000313" key="3">
    <source>
        <dbReference type="Proteomes" id="UP001197247"/>
    </source>
</evidence>
<name>A0ABS5TQT7_9ACTN</name>
<evidence type="ECO:0000313" key="2">
    <source>
        <dbReference type="EMBL" id="MBT0772781.1"/>
    </source>
</evidence>
<keyword evidence="2" id="KW-0012">Acyltransferase</keyword>
<dbReference type="EMBL" id="JAHBAY010000013">
    <property type="protein sequence ID" value="MBT0772781.1"/>
    <property type="molecule type" value="Genomic_DNA"/>
</dbReference>
<keyword evidence="2" id="KW-0808">Transferase</keyword>
<dbReference type="Pfam" id="PF13302">
    <property type="entry name" value="Acetyltransf_3"/>
    <property type="match status" value="1"/>
</dbReference>
<proteinExistence type="predicted"/>
<evidence type="ECO:0000259" key="1">
    <source>
        <dbReference type="Pfam" id="PF13302"/>
    </source>
</evidence>
<keyword evidence="3" id="KW-1185">Reference proteome</keyword>
<organism evidence="2 3">
    <name type="scientific">Kineosporia corallincola</name>
    <dbReference type="NCBI Taxonomy" id="2835133"/>
    <lineage>
        <taxon>Bacteria</taxon>
        <taxon>Bacillati</taxon>
        <taxon>Actinomycetota</taxon>
        <taxon>Actinomycetes</taxon>
        <taxon>Kineosporiales</taxon>
        <taxon>Kineosporiaceae</taxon>
        <taxon>Kineosporia</taxon>
    </lineage>
</organism>
<sequence length="184" mass="20859">MTDLLDWRPFEKSDRPALARFVCTDPESKIWDGSKKTHPRPWEYTVQSAVRRHRPRAAHGDQMYLGLDDRGIGAVVAWSRYPDPGQWLLQLIAVTTRYRGRGRGWGWAREAVQVSMNAMTEAAAAAGSGRLLVQARIDRRNTASKRLFGEAGFSYESDHSDDLETWVSYTSLRAATRPASRPHM</sequence>
<gene>
    <name evidence="2" type="ORF">KIH74_27800</name>
</gene>